<dbReference type="Proteomes" id="UP000886602">
    <property type="component" value="Unassembled WGS sequence"/>
</dbReference>
<name>A0A9D7FHF9_9RHOO</name>
<evidence type="ECO:0000313" key="2">
    <source>
        <dbReference type="Proteomes" id="UP000886602"/>
    </source>
</evidence>
<protein>
    <recommendedName>
        <fullName evidence="3">HK97 gp10 family phage protein</fullName>
    </recommendedName>
</protein>
<reference evidence="1" key="1">
    <citation type="submission" date="2020-10" db="EMBL/GenBank/DDBJ databases">
        <title>Connecting structure to function with the recovery of over 1000 high-quality activated sludge metagenome-assembled genomes encoding full-length rRNA genes using long-read sequencing.</title>
        <authorList>
            <person name="Singleton C.M."/>
            <person name="Petriglieri F."/>
            <person name="Kristensen J.M."/>
            <person name="Kirkegaard R.H."/>
            <person name="Michaelsen T.Y."/>
            <person name="Andersen M.H."/>
            <person name="Karst S.M."/>
            <person name="Dueholm M.S."/>
            <person name="Nielsen P.H."/>
            <person name="Albertsen M."/>
        </authorList>
    </citation>
    <scope>NUCLEOTIDE SEQUENCE</scope>
    <source>
        <strain evidence="1">EsbW_18-Q3-R4-48_MAXAC.044</strain>
    </source>
</reference>
<gene>
    <name evidence="1" type="ORF">IPJ48_18215</name>
</gene>
<organism evidence="1 2">
    <name type="scientific">Candidatus Propionivibrio dominans</name>
    <dbReference type="NCBI Taxonomy" id="2954373"/>
    <lineage>
        <taxon>Bacteria</taxon>
        <taxon>Pseudomonadati</taxon>
        <taxon>Pseudomonadota</taxon>
        <taxon>Betaproteobacteria</taxon>
        <taxon>Rhodocyclales</taxon>
        <taxon>Rhodocyclaceae</taxon>
        <taxon>Propionivibrio</taxon>
    </lineage>
</organism>
<dbReference type="EMBL" id="JADJNC010000056">
    <property type="protein sequence ID" value="MBK7424851.1"/>
    <property type="molecule type" value="Genomic_DNA"/>
</dbReference>
<dbReference type="AlphaFoldDB" id="A0A9D7FHF9"/>
<proteinExistence type="predicted"/>
<evidence type="ECO:0000313" key="1">
    <source>
        <dbReference type="EMBL" id="MBK7424851.1"/>
    </source>
</evidence>
<sequence>MTEISIRGAEDLERLAKQLKEAGRNDLRKELLAGIRASVKPIISDIRDRIRERLPSSGGLADRVATATISARTRLTGKSAGVSLIGKRGKSMLSRLNEGILKHPLYGNRSHWYTQAVEPGWFDKAIIEDLDLLQKNIIDAMERVAEKVAQGV</sequence>
<accession>A0A9D7FHF9</accession>
<comment type="caution">
    <text evidence="1">The sequence shown here is derived from an EMBL/GenBank/DDBJ whole genome shotgun (WGS) entry which is preliminary data.</text>
</comment>
<evidence type="ECO:0008006" key="3">
    <source>
        <dbReference type="Google" id="ProtNLM"/>
    </source>
</evidence>